<name>A0A8S3XMM0_PARAO</name>
<evidence type="ECO:0000256" key="1">
    <source>
        <dbReference type="ARBA" id="ARBA00004123"/>
    </source>
</evidence>
<dbReference type="Proteomes" id="UP000691718">
    <property type="component" value="Unassembled WGS sequence"/>
</dbReference>
<proteinExistence type="predicted"/>
<comment type="subcellular location">
    <subcellularLocation>
        <location evidence="1">Nucleus</location>
    </subcellularLocation>
</comment>
<dbReference type="PANTHER" id="PTHR16056:SF2">
    <property type="entry name" value="TESTIS-EXPRESSED PROTEIN 10"/>
    <property type="match status" value="1"/>
</dbReference>
<dbReference type="AlphaFoldDB" id="A0A8S3XMM0"/>
<keyword evidence="2" id="KW-0539">Nucleus</keyword>
<dbReference type="Pfam" id="PF12333">
    <property type="entry name" value="Ipi1_N"/>
    <property type="match status" value="1"/>
</dbReference>
<feature type="domain" description="Pre-rRNA-processing protein Ipi1 N-terminal" evidence="3">
    <location>
        <begin position="139"/>
        <end position="235"/>
    </location>
</feature>
<dbReference type="OrthoDB" id="361362at2759"/>
<comment type="caution">
    <text evidence="4">The sequence shown here is derived from an EMBL/GenBank/DDBJ whole genome shotgun (WGS) entry which is preliminary data.</text>
</comment>
<accession>A0A8S3XMM0</accession>
<protein>
    <submittedName>
        <fullName evidence="4">(apollo) hypothetical protein</fullName>
    </submittedName>
</protein>
<gene>
    <name evidence="4" type="ORF">PAPOLLO_LOCUS19121</name>
</gene>
<dbReference type="InterPro" id="IPR024679">
    <property type="entry name" value="Ipi1_N"/>
</dbReference>
<dbReference type="EMBL" id="CAJQZP010001196">
    <property type="protein sequence ID" value="CAG5028729.1"/>
    <property type="molecule type" value="Genomic_DNA"/>
</dbReference>
<dbReference type="GO" id="GO:0071339">
    <property type="term" value="C:MLL1 complex"/>
    <property type="evidence" value="ECO:0007669"/>
    <property type="project" value="TreeGrafter"/>
</dbReference>
<evidence type="ECO:0000313" key="4">
    <source>
        <dbReference type="EMBL" id="CAG5028729.1"/>
    </source>
</evidence>
<keyword evidence="5" id="KW-1185">Reference proteome</keyword>
<evidence type="ECO:0000313" key="5">
    <source>
        <dbReference type="Proteomes" id="UP000691718"/>
    </source>
</evidence>
<organism evidence="4 5">
    <name type="scientific">Parnassius apollo</name>
    <name type="common">Apollo butterfly</name>
    <name type="synonym">Papilio apollo</name>
    <dbReference type="NCBI Taxonomy" id="110799"/>
    <lineage>
        <taxon>Eukaryota</taxon>
        <taxon>Metazoa</taxon>
        <taxon>Ecdysozoa</taxon>
        <taxon>Arthropoda</taxon>
        <taxon>Hexapoda</taxon>
        <taxon>Insecta</taxon>
        <taxon>Pterygota</taxon>
        <taxon>Neoptera</taxon>
        <taxon>Endopterygota</taxon>
        <taxon>Lepidoptera</taxon>
        <taxon>Glossata</taxon>
        <taxon>Ditrysia</taxon>
        <taxon>Papilionoidea</taxon>
        <taxon>Papilionidae</taxon>
        <taxon>Parnassiinae</taxon>
        <taxon>Parnassini</taxon>
        <taxon>Parnassius</taxon>
        <taxon>Parnassius</taxon>
    </lineage>
</organism>
<sequence length="472" mass="54638">MHKTGATRYQKFLKSEKAKTKLKGKKGLPKGTNVTKTNFKVKKIVIKEQLKKHDNTEVLSSRKLNIKELLSRLTHFNTNARMEALSGLKELITLHRHSLEENLGNLIHGITPLVLNVEKVVRRESVKVVHMLLSNVDIEKIDPFFDVLSTYLRSAMTHIDSRIQEDSLLFLDILLLCTPRLIAKDFHKIIPNFLDMISKLKIDSKQGRTLTVNLNSQITSVKWRVNVFHRLQQFLYKFAEQNEVYKEEQLLNKTTHTFDALNKNNFPLFNPIYTSICTVSCFSSKNSQNTLISDEVEKFASYVETLMPLLFEIWLEACPNIKSDKSIESVITEDAAILLKHTLEVISLLWKLVKHFNKKYPSSMIQNTFTQRYRSLFSQHFVASFPYVTNIRSRLPKNTELPFEDIITDPKLVAENLEICYLYITINPNVNIKSHQAEVMSVLSYIEKHFSNHSQEQITMGQHIGNQAIYLK</sequence>
<evidence type="ECO:0000256" key="2">
    <source>
        <dbReference type="ARBA" id="ARBA00023242"/>
    </source>
</evidence>
<dbReference type="PANTHER" id="PTHR16056">
    <property type="entry name" value="REGULATOR OF MICROTUBULE DYNAMICS PROTEIN"/>
    <property type="match status" value="1"/>
</dbReference>
<evidence type="ECO:0000259" key="3">
    <source>
        <dbReference type="Pfam" id="PF12333"/>
    </source>
</evidence>
<reference evidence="4" key="1">
    <citation type="submission" date="2021-04" db="EMBL/GenBank/DDBJ databases">
        <authorList>
            <person name="Tunstrom K."/>
        </authorList>
    </citation>
    <scope>NUCLEOTIDE SEQUENCE</scope>
</reference>